<evidence type="ECO:0000313" key="2">
    <source>
        <dbReference type="Proteomes" id="UP000323324"/>
    </source>
</evidence>
<sequence>MMNIQPRVIYKCFILLLFTLVFGCKEKQKSLSVYNDTFDSFLTKSVIDIRYNTPPSFEEYKDGLSKKAVLIRPDSISKLKLFVVQTSSDNYLVSYKNYLPKDYKNIIKNSSTEISYVPEKTTVFSNHNFAVKIIEEKDIKSFKRSEEFSGNNVGGILYFSKMIINKEHNKAMVYVSWFKEKLNGSSSIILFKREKENWVINEVVAISVS</sequence>
<comment type="caution">
    <text evidence="1">The sequence shown here is derived from an EMBL/GenBank/DDBJ whole genome shotgun (WGS) entry which is preliminary data.</text>
</comment>
<dbReference type="AlphaFoldDB" id="A0A8H2QEI6"/>
<gene>
    <name evidence="1" type="ORF">ES676_08690</name>
</gene>
<reference evidence="1 2" key="1">
    <citation type="submission" date="2019-08" db="EMBL/GenBank/DDBJ databases">
        <title>Genomes of Antarctic Bizionia species.</title>
        <authorList>
            <person name="Bowman J.P."/>
        </authorList>
    </citation>
    <scope>NUCLEOTIDE SEQUENCE [LARGE SCALE GENOMIC DNA]</scope>
    <source>
        <strain evidence="1 2">HFD</strain>
    </source>
</reference>
<dbReference type="RefSeq" id="WP_148369931.1">
    <property type="nucleotide sequence ID" value="NZ_VSKM01000007.1"/>
</dbReference>
<keyword evidence="2" id="KW-1185">Reference proteome</keyword>
<evidence type="ECO:0008006" key="3">
    <source>
        <dbReference type="Google" id="ProtNLM"/>
    </source>
</evidence>
<name>A0A8H2QEI6_9FLAO</name>
<evidence type="ECO:0000313" key="1">
    <source>
        <dbReference type="EMBL" id="TYB74248.1"/>
    </source>
</evidence>
<dbReference type="Proteomes" id="UP000323324">
    <property type="component" value="Unassembled WGS sequence"/>
</dbReference>
<organism evidence="1 2">
    <name type="scientific">Bizionia saleffrena</name>
    <dbReference type="NCBI Taxonomy" id="291189"/>
    <lineage>
        <taxon>Bacteria</taxon>
        <taxon>Pseudomonadati</taxon>
        <taxon>Bacteroidota</taxon>
        <taxon>Flavobacteriia</taxon>
        <taxon>Flavobacteriales</taxon>
        <taxon>Flavobacteriaceae</taxon>
        <taxon>Bizionia</taxon>
    </lineage>
</organism>
<proteinExistence type="predicted"/>
<accession>A0A8H2QEI6</accession>
<protein>
    <recommendedName>
        <fullName evidence="3">Lipoprotein</fullName>
    </recommendedName>
</protein>
<dbReference type="EMBL" id="VSKM01000007">
    <property type="protein sequence ID" value="TYB74248.1"/>
    <property type="molecule type" value="Genomic_DNA"/>
</dbReference>
<dbReference type="PROSITE" id="PS51257">
    <property type="entry name" value="PROKAR_LIPOPROTEIN"/>
    <property type="match status" value="1"/>
</dbReference>